<dbReference type="AlphaFoldDB" id="A0A1G2TZJ0"/>
<proteinExistence type="predicted"/>
<evidence type="ECO:0000313" key="2">
    <source>
        <dbReference type="Proteomes" id="UP000177707"/>
    </source>
</evidence>
<reference evidence="1 2" key="1">
    <citation type="journal article" date="2016" name="Nat. Commun.">
        <title>Thousands of microbial genomes shed light on interconnected biogeochemical processes in an aquifer system.</title>
        <authorList>
            <person name="Anantharaman K."/>
            <person name="Brown C.T."/>
            <person name="Hug L.A."/>
            <person name="Sharon I."/>
            <person name="Castelle C.J."/>
            <person name="Probst A.J."/>
            <person name="Thomas B.C."/>
            <person name="Singh A."/>
            <person name="Wilkins M.J."/>
            <person name="Karaoz U."/>
            <person name="Brodie E.L."/>
            <person name="Williams K.H."/>
            <person name="Hubbard S.S."/>
            <person name="Banfield J.F."/>
        </authorList>
    </citation>
    <scope>NUCLEOTIDE SEQUENCE [LARGE SCALE GENOMIC DNA]</scope>
</reference>
<comment type="caution">
    <text evidence="1">The sequence shown here is derived from an EMBL/GenBank/DDBJ whole genome shotgun (WGS) entry which is preliminary data.</text>
</comment>
<evidence type="ECO:0000313" key="1">
    <source>
        <dbReference type="EMBL" id="OHB02708.1"/>
    </source>
</evidence>
<sequence length="65" mass="7368">MIPNLQKLSSKIVDNLYFVLMNARIALFKAVFWKEVKNDLLFSYSPPLWGGARGGVKIPPMDQSL</sequence>
<dbReference type="EMBL" id="MHWB01000002">
    <property type="protein sequence ID" value="OHB02708.1"/>
    <property type="molecule type" value="Genomic_DNA"/>
</dbReference>
<dbReference type="Proteomes" id="UP000177707">
    <property type="component" value="Unassembled WGS sequence"/>
</dbReference>
<protein>
    <submittedName>
        <fullName evidence="1">Uncharacterized protein</fullName>
    </submittedName>
</protein>
<gene>
    <name evidence="1" type="ORF">A3A96_02560</name>
</gene>
<name>A0A1G2TZJ0_9BACT</name>
<accession>A0A1G2TZJ0</accession>
<organism evidence="1 2">
    <name type="scientific">Candidatus Zambryskibacteria bacterium RIFCSPLOWO2_01_FULL_39_39</name>
    <dbReference type="NCBI Taxonomy" id="1802758"/>
    <lineage>
        <taxon>Bacteria</taxon>
        <taxon>Candidatus Zambryskiibacteriota</taxon>
    </lineage>
</organism>